<keyword evidence="1" id="KW-0234">DNA repair</keyword>
<dbReference type="GeneID" id="13402024"/>
<dbReference type="InterPro" id="IPR027417">
    <property type="entry name" value="P-loop_NTPase"/>
</dbReference>
<name>F9XE11_ZYMTI</name>
<dbReference type="Gene3D" id="3.40.50.300">
    <property type="entry name" value="P-loop containing nucleotide triphosphate hydrolases"/>
    <property type="match status" value="1"/>
</dbReference>
<dbReference type="InterPro" id="IPR010285">
    <property type="entry name" value="DNA_helicase_pif1-like_DEAD"/>
</dbReference>
<comment type="cofactor">
    <cofactor evidence="1">
        <name>Mg(2+)</name>
        <dbReference type="ChEBI" id="CHEBI:18420"/>
    </cofactor>
</comment>
<comment type="similarity">
    <text evidence="1">Belongs to the helicase family.</text>
</comment>
<dbReference type="GO" id="GO:0006310">
    <property type="term" value="P:DNA recombination"/>
    <property type="evidence" value="ECO:0007669"/>
    <property type="project" value="UniProtKB-KW"/>
</dbReference>
<keyword evidence="1" id="KW-0227">DNA damage</keyword>
<dbReference type="GO" id="GO:0000723">
    <property type="term" value="P:telomere maintenance"/>
    <property type="evidence" value="ECO:0007669"/>
    <property type="project" value="InterPro"/>
</dbReference>
<evidence type="ECO:0000256" key="1">
    <source>
        <dbReference type="RuleBase" id="RU363044"/>
    </source>
</evidence>
<dbReference type="GO" id="GO:0043139">
    <property type="term" value="F:5'-3' DNA helicase activity"/>
    <property type="evidence" value="ECO:0007669"/>
    <property type="project" value="UniProtKB-EC"/>
</dbReference>
<dbReference type="PANTHER" id="PTHR47642">
    <property type="entry name" value="ATP-DEPENDENT DNA HELICASE"/>
    <property type="match status" value="1"/>
</dbReference>
<evidence type="ECO:0000313" key="3">
    <source>
        <dbReference type="EMBL" id="EGP86712.1"/>
    </source>
</evidence>
<feature type="domain" description="DNA helicase Pif1-like DEAD-box helicase" evidence="2">
    <location>
        <begin position="1"/>
        <end position="126"/>
    </location>
</feature>
<gene>
    <name evidence="3" type="ORF">MYCGRDRAFT_43924</name>
</gene>
<keyword evidence="1" id="KW-0233">DNA recombination</keyword>
<dbReference type="EC" id="5.6.2.3" evidence="1"/>
<accession>F9XE11</accession>
<dbReference type="RefSeq" id="XP_003851736.1">
    <property type="nucleotide sequence ID" value="XM_003851688.1"/>
</dbReference>
<keyword evidence="1" id="KW-0378">Hydrolase</keyword>
<evidence type="ECO:0000259" key="2">
    <source>
        <dbReference type="Pfam" id="PF05970"/>
    </source>
</evidence>
<dbReference type="HOGENOM" id="CLU_1929247_0_0_1"/>
<keyword evidence="1" id="KW-0067">ATP-binding</keyword>
<keyword evidence="1" id="KW-0347">Helicase</keyword>
<organism evidence="3 4">
    <name type="scientific">Zymoseptoria tritici (strain CBS 115943 / IPO323)</name>
    <name type="common">Speckled leaf blotch fungus</name>
    <name type="synonym">Septoria tritici</name>
    <dbReference type="NCBI Taxonomy" id="336722"/>
    <lineage>
        <taxon>Eukaryota</taxon>
        <taxon>Fungi</taxon>
        <taxon>Dikarya</taxon>
        <taxon>Ascomycota</taxon>
        <taxon>Pezizomycotina</taxon>
        <taxon>Dothideomycetes</taxon>
        <taxon>Dothideomycetidae</taxon>
        <taxon>Mycosphaerellales</taxon>
        <taxon>Mycosphaerellaceae</taxon>
        <taxon>Zymoseptoria</taxon>
    </lineage>
</organism>
<protein>
    <recommendedName>
        <fullName evidence="1">ATP-dependent DNA helicase</fullName>
        <ecNumber evidence="1">5.6.2.3</ecNumber>
    </recommendedName>
</protein>
<proteinExistence type="inferred from homology"/>
<sequence>MLSAAQRAIYNKVLKHARAQIVTRQVVAPLLLNINSKAGTSKSFIIEVISAHLQALISNYEDVIFCAAPTGAASYSIAGLTLHTLLRLPTKGEFHLLGVRQLAHLQRKLRRVLYIIINKKSIVGLETLDRV</sequence>
<keyword evidence="4" id="KW-1185">Reference proteome</keyword>
<dbReference type="OrthoDB" id="3798483at2759"/>
<keyword evidence="1" id="KW-0547">Nucleotide-binding</keyword>
<evidence type="ECO:0000313" key="4">
    <source>
        <dbReference type="Proteomes" id="UP000008062"/>
    </source>
</evidence>
<dbReference type="GO" id="GO:0006281">
    <property type="term" value="P:DNA repair"/>
    <property type="evidence" value="ECO:0007669"/>
    <property type="project" value="UniProtKB-KW"/>
</dbReference>
<reference evidence="3 4" key="1">
    <citation type="journal article" date="2011" name="PLoS Genet.">
        <title>Finished genome of the fungal wheat pathogen Mycosphaerella graminicola reveals dispensome structure, chromosome plasticity, and stealth pathogenesis.</title>
        <authorList>
            <person name="Goodwin S.B."/>
            <person name="Ben M'barek S."/>
            <person name="Dhillon B."/>
            <person name="Wittenberg A.H.J."/>
            <person name="Crane C.F."/>
            <person name="Hane J.K."/>
            <person name="Foster A.J."/>
            <person name="Van der Lee T.A.J."/>
            <person name="Grimwood J."/>
            <person name="Aerts A."/>
            <person name="Antoniw J."/>
            <person name="Bailey A."/>
            <person name="Bluhm B."/>
            <person name="Bowler J."/>
            <person name="Bristow J."/>
            <person name="van der Burgt A."/>
            <person name="Canto-Canche B."/>
            <person name="Churchill A.C.L."/>
            <person name="Conde-Ferraez L."/>
            <person name="Cools H.J."/>
            <person name="Coutinho P.M."/>
            <person name="Csukai M."/>
            <person name="Dehal P."/>
            <person name="De Wit P."/>
            <person name="Donzelli B."/>
            <person name="van de Geest H.C."/>
            <person name="van Ham R.C.H.J."/>
            <person name="Hammond-Kosack K.E."/>
            <person name="Henrissat B."/>
            <person name="Kilian A."/>
            <person name="Kobayashi A.K."/>
            <person name="Koopmann E."/>
            <person name="Kourmpetis Y."/>
            <person name="Kuzniar A."/>
            <person name="Lindquist E."/>
            <person name="Lombard V."/>
            <person name="Maliepaard C."/>
            <person name="Martins N."/>
            <person name="Mehrabi R."/>
            <person name="Nap J.P.H."/>
            <person name="Ponomarenko A."/>
            <person name="Rudd J.J."/>
            <person name="Salamov A."/>
            <person name="Schmutz J."/>
            <person name="Schouten H.J."/>
            <person name="Shapiro H."/>
            <person name="Stergiopoulos I."/>
            <person name="Torriani S.F.F."/>
            <person name="Tu H."/>
            <person name="de Vries R.P."/>
            <person name="Waalwijk C."/>
            <person name="Ware S.B."/>
            <person name="Wiebenga A."/>
            <person name="Zwiers L.-H."/>
            <person name="Oliver R.P."/>
            <person name="Grigoriev I.V."/>
            <person name="Kema G.H.J."/>
        </authorList>
    </citation>
    <scope>NUCLEOTIDE SEQUENCE [LARGE SCALE GENOMIC DNA]</scope>
    <source>
        <strain evidence="4">CBS 115943 / IPO323</strain>
    </source>
</reference>
<dbReference type="Pfam" id="PF05970">
    <property type="entry name" value="PIF1"/>
    <property type="match status" value="1"/>
</dbReference>
<dbReference type="KEGG" id="ztr:MYCGRDRAFT_43924"/>
<dbReference type="InterPro" id="IPR051055">
    <property type="entry name" value="PIF1_helicase"/>
</dbReference>
<dbReference type="Proteomes" id="UP000008062">
    <property type="component" value="Chromosome 6"/>
</dbReference>
<dbReference type="EMBL" id="CM001201">
    <property type="protein sequence ID" value="EGP86712.1"/>
    <property type="molecule type" value="Genomic_DNA"/>
</dbReference>
<dbReference type="InParanoid" id="F9XE11"/>
<dbReference type="AlphaFoldDB" id="F9XE11"/>
<dbReference type="GO" id="GO:0005524">
    <property type="term" value="F:ATP binding"/>
    <property type="evidence" value="ECO:0007669"/>
    <property type="project" value="UniProtKB-KW"/>
</dbReference>
<dbReference type="GO" id="GO:0016887">
    <property type="term" value="F:ATP hydrolysis activity"/>
    <property type="evidence" value="ECO:0007669"/>
    <property type="project" value="RHEA"/>
</dbReference>
<dbReference type="STRING" id="336722.F9XE11"/>
<comment type="catalytic activity">
    <reaction evidence="1">
        <text>ATP + H2O = ADP + phosphate + H(+)</text>
        <dbReference type="Rhea" id="RHEA:13065"/>
        <dbReference type="ChEBI" id="CHEBI:15377"/>
        <dbReference type="ChEBI" id="CHEBI:15378"/>
        <dbReference type="ChEBI" id="CHEBI:30616"/>
        <dbReference type="ChEBI" id="CHEBI:43474"/>
        <dbReference type="ChEBI" id="CHEBI:456216"/>
        <dbReference type="EC" id="5.6.2.3"/>
    </reaction>
</comment>
<dbReference type="eggNOG" id="ENOG502RX5W">
    <property type="taxonomic scope" value="Eukaryota"/>
</dbReference>